<name>A0A662DL27_UNCAE</name>
<feature type="active site" description="Proton donor" evidence="2">
    <location>
        <position position="247"/>
    </location>
</feature>
<evidence type="ECO:0000313" key="3">
    <source>
        <dbReference type="EMBL" id="RLE14832.1"/>
    </source>
</evidence>
<keyword evidence="1 2" id="KW-0413">Isomerase</keyword>
<comment type="function">
    <text evidence="2">Catalyzes the interconversion of methylthioribose-1-phosphate (MTR-1-P) into methylthioribulose-1-phosphate (MTRu-1-P).</text>
</comment>
<dbReference type="InterPro" id="IPR005251">
    <property type="entry name" value="IF-M1Pi"/>
</dbReference>
<dbReference type="GO" id="GO:0019509">
    <property type="term" value="P:L-methionine salvage from methylthioadenosine"/>
    <property type="evidence" value="ECO:0007669"/>
    <property type="project" value="UniProtKB-UniRule"/>
</dbReference>
<keyword evidence="2" id="KW-0486">Methionine biosynthesis</keyword>
<comment type="caution">
    <text evidence="3">The sequence shown here is derived from an EMBL/GenBank/DDBJ whole genome shotgun (WGS) entry which is preliminary data.</text>
</comment>
<reference evidence="3 4" key="1">
    <citation type="submission" date="2018-06" db="EMBL/GenBank/DDBJ databases">
        <title>Extensive metabolic versatility and redundancy in microbially diverse, dynamic hydrothermal sediments.</title>
        <authorList>
            <person name="Dombrowski N."/>
            <person name="Teske A."/>
            <person name="Baker B.J."/>
        </authorList>
    </citation>
    <scope>NUCLEOTIDE SEQUENCE [LARGE SCALE GENOMIC DNA]</scope>
    <source>
        <strain evidence="3">B3_G15</strain>
    </source>
</reference>
<dbReference type="InterPro" id="IPR027363">
    <property type="entry name" value="M1Pi_N"/>
</dbReference>
<feature type="binding site" evidence="2">
    <location>
        <position position="206"/>
    </location>
    <ligand>
        <name>substrate</name>
    </ligand>
</feature>
<dbReference type="Pfam" id="PF01008">
    <property type="entry name" value="IF-2B"/>
    <property type="match status" value="1"/>
</dbReference>
<dbReference type="PANTHER" id="PTHR43475">
    <property type="entry name" value="METHYLTHIORIBOSE-1-PHOSPHATE ISOMERASE"/>
    <property type="match status" value="1"/>
</dbReference>
<dbReference type="FunFam" id="1.20.120.420:FF:000003">
    <property type="entry name" value="Methylthioribose-1-phosphate isomerase"/>
    <property type="match status" value="1"/>
</dbReference>
<organism evidence="3 4">
    <name type="scientific">Aerophobetes bacterium</name>
    <dbReference type="NCBI Taxonomy" id="2030807"/>
    <lineage>
        <taxon>Bacteria</taxon>
        <taxon>Candidatus Aerophobota</taxon>
    </lineage>
</organism>
<feature type="binding site" evidence="2">
    <location>
        <begin position="257"/>
        <end position="258"/>
    </location>
    <ligand>
        <name>substrate</name>
    </ligand>
</feature>
<dbReference type="NCBIfam" id="NF004326">
    <property type="entry name" value="PRK05720.1"/>
    <property type="match status" value="1"/>
</dbReference>
<gene>
    <name evidence="2 3" type="primary">mtnA</name>
    <name evidence="3" type="ORF">DRJ04_01610</name>
</gene>
<evidence type="ECO:0000256" key="1">
    <source>
        <dbReference type="ARBA" id="ARBA00023235"/>
    </source>
</evidence>
<dbReference type="PANTHER" id="PTHR43475:SF1">
    <property type="entry name" value="METHYLTHIORIBOSE-1-PHOSPHATE ISOMERASE"/>
    <property type="match status" value="1"/>
</dbReference>
<dbReference type="GO" id="GO:0046523">
    <property type="term" value="F:S-methyl-5-thioribose-1-phosphate isomerase activity"/>
    <property type="evidence" value="ECO:0007669"/>
    <property type="project" value="UniProtKB-UniRule"/>
</dbReference>
<dbReference type="NCBIfam" id="TIGR00512">
    <property type="entry name" value="salvage_mtnA"/>
    <property type="match status" value="1"/>
</dbReference>
<dbReference type="Gene3D" id="3.40.50.10470">
    <property type="entry name" value="Translation initiation factor eif-2b, domain 2"/>
    <property type="match status" value="1"/>
</dbReference>
<comment type="catalytic activity">
    <reaction evidence="2">
        <text>5-(methylsulfanyl)-alpha-D-ribose 1-phosphate = 5-(methylsulfanyl)-D-ribulose 1-phosphate</text>
        <dbReference type="Rhea" id="RHEA:19989"/>
        <dbReference type="ChEBI" id="CHEBI:58533"/>
        <dbReference type="ChEBI" id="CHEBI:58548"/>
        <dbReference type="EC" id="5.3.1.23"/>
    </reaction>
</comment>
<feature type="binding site" evidence="2">
    <location>
        <position position="101"/>
    </location>
    <ligand>
        <name>substrate</name>
    </ligand>
</feature>
<protein>
    <recommendedName>
        <fullName evidence="2">Methylthioribose-1-phosphate isomerase</fullName>
        <shortName evidence="2">M1Pi</shortName>
        <shortName evidence="2">MTR-1-P isomerase</shortName>
        <ecNumber evidence="2">5.3.1.23</ecNumber>
    </recommendedName>
    <alternativeName>
        <fullName evidence="2">S-methyl-5-thioribose-1-phosphate isomerase</fullName>
    </alternativeName>
</protein>
<evidence type="ECO:0000313" key="4">
    <source>
        <dbReference type="Proteomes" id="UP000280417"/>
    </source>
</evidence>
<proteinExistence type="inferred from homology"/>
<dbReference type="InterPro" id="IPR042529">
    <property type="entry name" value="IF_2B-like_C"/>
</dbReference>
<dbReference type="AlphaFoldDB" id="A0A662DL27"/>
<dbReference type="HAMAP" id="MF_01678">
    <property type="entry name" value="Salvage_MtnA"/>
    <property type="match status" value="1"/>
</dbReference>
<dbReference type="FunFam" id="3.40.50.10470:FF:000006">
    <property type="entry name" value="Methylthioribose-1-phosphate isomerase"/>
    <property type="match status" value="1"/>
</dbReference>
<dbReference type="EC" id="5.3.1.23" evidence="2"/>
<dbReference type="Proteomes" id="UP000280417">
    <property type="component" value="Unassembled WGS sequence"/>
</dbReference>
<sequence>MRSWPEKLWRTKLFLSAIEWEEGKIKIIDQTKLPHELSFLYIDSIEKLKEAICQMKIRGAPALGVAAAFGVVLGVQNLTSKDSGTFREELEKVCSYLKSSRPTAVNLFWALDRLCRVANSGLDPDELKQRLLKEALKIMQEDRNCNRAIGDKGALLVEDGDTILTHCNAGALATAGYGTALSIIYRAKEKGKKVRVYVDETRPLLQGARLTAWELLREGIEVVLICDSMAGEVMRQGKIDKVIVGADRVAANGDVANKIGTYSLAVLAKENGVPFYVACPLSTVDLSVPSGDKIPIELRDDREVTTFHGIKCAPEGVKVYNPAFDITPSRYISAIITEKGICRPPYRQNLCKFFSEEKKYEEKND</sequence>
<dbReference type="Gene3D" id="1.20.120.420">
    <property type="entry name" value="translation initiation factor eif-2b, domain 1"/>
    <property type="match status" value="1"/>
</dbReference>
<accession>A0A662DL27</accession>
<dbReference type="EMBL" id="QMQA01000027">
    <property type="protein sequence ID" value="RLE14832.1"/>
    <property type="molecule type" value="Genomic_DNA"/>
</dbReference>
<dbReference type="InterPro" id="IPR037171">
    <property type="entry name" value="NagB/RpiA_transferase-like"/>
</dbReference>
<comment type="similarity">
    <text evidence="2">Belongs to the EIF-2B alpha/beta/delta subunits family. MtnA subfamily.</text>
</comment>
<dbReference type="SUPFAM" id="SSF100950">
    <property type="entry name" value="NagB/RpiA/CoA transferase-like"/>
    <property type="match status" value="1"/>
</dbReference>
<dbReference type="NCBIfam" id="TIGR00524">
    <property type="entry name" value="eIF-2B_rel"/>
    <property type="match status" value="1"/>
</dbReference>
<evidence type="ECO:0000256" key="2">
    <source>
        <dbReference type="HAMAP-Rule" id="MF_01678"/>
    </source>
</evidence>
<dbReference type="InterPro" id="IPR011559">
    <property type="entry name" value="Initiation_fac_2B_a/b/d"/>
</dbReference>
<feature type="site" description="Transition state stabilizer" evidence="2">
    <location>
        <position position="167"/>
    </location>
</feature>
<keyword evidence="2" id="KW-0028">Amino-acid biosynthesis</keyword>
<comment type="pathway">
    <text evidence="2">Amino-acid biosynthesis; L-methionine biosynthesis via salvage pathway; L-methionine from S-methyl-5-thio-alpha-D-ribose 1-phosphate: step 1/6.</text>
</comment>
<dbReference type="UniPathway" id="UPA00904">
    <property type="reaction ID" value="UER00874"/>
</dbReference>
<feature type="binding site" evidence="2">
    <location>
        <begin position="58"/>
        <end position="60"/>
    </location>
    <ligand>
        <name>substrate</name>
    </ligand>
</feature>
<dbReference type="InterPro" id="IPR000649">
    <property type="entry name" value="IF-2B-related"/>
</dbReference>